<feature type="region of interest" description="Disordered" evidence="17">
    <location>
        <begin position="1182"/>
        <end position="1219"/>
    </location>
</feature>
<dbReference type="EMBL" id="QNUK01000360">
    <property type="protein sequence ID" value="KAF5894715.1"/>
    <property type="molecule type" value="Genomic_DNA"/>
</dbReference>
<dbReference type="GO" id="GO:0004672">
    <property type="term" value="F:protein kinase activity"/>
    <property type="evidence" value="ECO:0007669"/>
    <property type="project" value="InterPro"/>
</dbReference>
<dbReference type="EC" id="4.6.1.2" evidence="3 15"/>
<keyword evidence="22" id="KW-1185">Reference proteome</keyword>
<evidence type="ECO:0000256" key="7">
    <source>
        <dbReference type="ARBA" id="ARBA00022989"/>
    </source>
</evidence>
<reference evidence="21" key="1">
    <citation type="submission" date="2020-07" db="EMBL/GenBank/DDBJ databases">
        <title>Clarias magur genome sequencing, assembly and annotation.</title>
        <authorList>
            <person name="Kushwaha B."/>
            <person name="Kumar R."/>
            <person name="Das P."/>
            <person name="Joshi C.G."/>
            <person name="Kumar D."/>
            <person name="Nagpure N.S."/>
            <person name="Pandey M."/>
            <person name="Agarwal S."/>
            <person name="Srivastava S."/>
            <person name="Singh M."/>
            <person name="Sahoo L."/>
            <person name="Jayasankar P."/>
            <person name="Meher P.K."/>
            <person name="Koringa P.G."/>
            <person name="Iquebal M.A."/>
            <person name="Das S.P."/>
            <person name="Bit A."/>
            <person name="Patnaik S."/>
            <person name="Patel N."/>
            <person name="Shah T.M."/>
            <person name="Hinsu A."/>
            <person name="Jena J.K."/>
        </authorList>
    </citation>
    <scope>NUCLEOTIDE SEQUENCE</scope>
    <source>
        <strain evidence="21">CIFAMagur01</strain>
        <tissue evidence="21">Testis</tissue>
    </source>
</reference>
<evidence type="ECO:0000256" key="16">
    <source>
        <dbReference type="SAM" id="Coils"/>
    </source>
</evidence>
<dbReference type="Gene3D" id="6.10.250.780">
    <property type="match status" value="1"/>
</dbReference>
<dbReference type="Gene3D" id="3.90.550.10">
    <property type="entry name" value="Spore Coat Polysaccharide Biosynthesis Protein SpsA, Chain A"/>
    <property type="match status" value="1"/>
</dbReference>
<dbReference type="Gene3D" id="3.30.200.20">
    <property type="entry name" value="Phosphorylase Kinase, domain 1"/>
    <property type="match status" value="1"/>
</dbReference>
<keyword evidence="4 18" id="KW-0812">Transmembrane</keyword>
<dbReference type="SUPFAM" id="SSF56112">
    <property type="entry name" value="Protein kinase-like (PK-like)"/>
    <property type="match status" value="1"/>
</dbReference>
<gene>
    <name evidence="21" type="ORF">DAT39_015579</name>
</gene>
<keyword evidence="13 15" id="KW-0141">cGMP biosynthesis</keyword>
<dbReference type="PANTHER" id="PTHR11920:SF506">
    <property type="entry name" value="GUANYLATE CYCLASE"/>
    <property type="match status" value="1"/>
</dbReference>
<dbReference type="InterPro" id="IPR011009">
    <property type="entry name" value="Kinase-like_dom_sf"/>
</dbReference>
<dbReference type="Pfam" id="PF07714">
    <property type="entry name" value="PK_Tyr_Ser-Thr"/>
    <property type="match status" value="1"/>
</dbReference>
<keyword evidence="8 16" id="KW-0175">Coiled coil</keyword>
<sequence length="1383" mass="157649">MAWVRRPPEKVTCGKEFNVTYSVTALDTFYEYAVKNRILHFSNASEAKRFCYEHECPSNWNNANEHNCCVYHANIHSCPLGLMRGRGICGPWIPDDGEIVTHTVSKAGKMSQLLWTSKVVLVHVGVTSIIAHIKVGQMHAALEAKVLVVSAQVCGDETCELEESCLTCPADCGVCPMATSIKVAIGLPVALICTGFILTVMWLQYQKQKMFWDESWIISNNKIIFGKACYTGFCSTTSLQSVKSNSSITRATDVTVCTVVNTSFQPGFIQPGIYDGRTVAVKHIQKKHFTLSKTIRKEVKEVRELDHPNLAKFIGGSIKAPYVCIITEYCPKGSLADVLLNEDIPINWGFRLSFATDIACGMTYLHQHKTFHGQLHSRNCVVDDRWVCKISDYGLKAYRKEDSEVLSSSFHCVNLCRIYSAPEVLLGNTSTNTAAADVYSYSIILVEIATRSDLISEKSEPVRLDITWRPPLPELKAGKSDSDCPNQVEYCELIKKCWSHSVTTRPTFEQVKKMLDKMNPHKVSPVDMMMNLMEKYSKHLEAIVAERTQDLLQEKQKTDRLLYSMLPKPVADDLRQGRTTEAQSYTNATVYFSDIVGFTQLSGSSTPHQIVDFLNKLYTTFDDIIDNYDVYKVETIGDAYMVVSGVPNENGINHAGEIASMALDLTCVCHAFKIPHKPTTQLKIRAGIHSGPVVAGVVGTKMPRYCLFGDTVNTASRMESTSEALKIQCSESTAGLLQTLGGYVLVCRGALNVKALSSLGLPSTQIDSNRNQELDIILILNNMYDLLQLHEFAMGGVEEQEVVQLKDQLELSNKDNDKLRKREQHLEANIKSLQRCLKSEKEEVQKLQNIIASRATQYNHSMKRKEREFSRLKEHLSQLLTDKKDPKQRMEVLNYVERSDGRRGPRRTGRTDSRHETEMCKTLLNEFDKRQRDLMMENYELKKVLQQMKQEMVLILSSKNHVQRQVECTEFTDQYIADEEETSFKGTLEMSCEHAREKLTNSIRQQWRKLKDHMESLDNKAVALQLGKGVNEEMISKHVHQEETERLKMEIQQCMDFIQTQQQLLQQQLNTPCDEETAAVLNDCYMLEEKERLKEEWRTFEEQRKTFEMERRSFTEAAIRLGNEIPLLYIFSAMGIFRVFSLTVARISTSKLHQLTLLLAAALAVMAFYYFGSEKQNFSSTTKRIKETQASHNSNRNDADLSVDSRSDHPEENRDHGTQQTYHALMMFTKINTSRTMQNKFEVAMRSLAKHGRFREEEILVLHFVSDGGSKELGVRVLPELLRDATFLYEVVFHDVNHLTEKLFPIVEAMQKHFSAGSGAYYSDSIFFLSVAMHRIMPTDMKRIVQLDLDLKFRTNIRDLFQQFKQFPSEAVIGIVREMQPVY</sequence>
<evidence type="ECO:0000256" key="14">
    <source>
        <dbReference type="RuleBase" id="RU000405"/>
    </source>
</evidence>
<evidence type="ECO:0000256" key="9">
    <source>
        <dbReference type="ARBA" id="ARBA00023136"/>
    </source>
</evidence>
<dbReference type="FunFam" id="3.30.70.1230:FF:000019">
    <property type="entry name" value="Guanylate cyclase"/>
    <property type="match status" value="1"/>
</dbReference>
<evidence type="ECO:0000256" key="3">
    <source>
        <dbReference type="ARBA" id="ARBA00012202"/>
    </source>
</evidence>
<dbReference type="GO" id="GO:0004383">
    <property type="term" value="F:guanylate cyclase activity"/>
    <property type="evidence" value="ECO:0007669"/>
    <property type="project" value="UniProtKB-EC"/>
</dbReference>
<dbReference type="GO" id="GO:0004016">
    <property type="term" value="F:adenylate cyclase activity"/>
    <property type="evidence" value="ECO:0007669"/>
    <property type="project" value="TreeGrafter"/>
</dbReference>
<dbReference type="Gene3D" id="1.10.510.10">
    <property type="entry name" value="Transferase(Phosphotransferase) domain 1"/>
    <property type="match status" value="1"/>
</dbReference>
<evidence type="ECO:0000256" key="10">
    <source>
        <dbReference type="ARBA" id="ARBA00023170"/>
    </source>
</evidence>
<dbReference type="GO" id="GO:0035556">
    <property type="term" value="P:intracellular signal transduction"/>
    <property type="evidence" value="ECO:0007669"/>
    <property type="project" value="InterPro"/>
</dbReference>
<evidence type="ECO:0000256" key="15">
    <source>
        <dbReference type="RuleBase" id="RU003431"/>
    </source>
</evidence>
<evidence type="ECO:0000259" key="19">
    <source>
        <dbReference type="PROSITE" id="PS50011"/>
    </source>
</evidence>
<evidence type="ECO:0000313" key="21">
    <source>
        <dbReference type="EMBL" id="KAF5894715.1"/>
    </source>
</evidence>
<evidence type="ECO:0000256" key="4">
    <source>
        <dbReference type="ARBA" id="ARBA00022692"/>
    </source>
</evidence>
<evidence type="ECO:0000256" key="11">
    <source>
        <dbReference type="ARBA" id="ARBA00023180"/>
    </source>
</evidence>
<evidence type="ECO:0000256" key="2">
    <source>
        <dbReference type="ARBA" id="ARBA00009291"/>
    </source>
</evidence>
<comment type="catalytic activity">
    <reaction evidence="15">
        <text>GTP = 3',5'-cyclic GMP + diphosphate</text>
        <dbReference type="Rhea" id="RHEA:13665"/>
        <dbReference type="ChEBI" id="CHEBI:33019"/>
        <dbReference type="ChEBI" id="CHEBI:37565"/>
        <dbReference type="ChEBI" id="CHEBI:57746"/>
        <dbReference type="EC" id="4.6.1.2"/>
    </reaction>
</comment>
<keyword evidence="10 21" id="KW-0675">Receptor</keyword>
<keyword evidence="9 18" id="KW-0472">Membrane</keyword>
<dbReference type="InterPro" id="IPR029044">
    <property type="entry name" value="Nucleotide-diphossugar_trans"/>
</dbReference>
<dbReference type="SUPFAM" id="SSF55073">
    <property type="entry name" value="Nucleotide cyclase"/>
    <property type="match status" value="1"/>
</dbReference>
<dbReference type="Pfam" id="PF00211">
    <property type="entry name" value="Guanylate_cyc"/>
    <property type="match status" value="1"/>
</dbReference>
<evidence type="ECO:0000256" key="18">
    <source>
        <dbReference type="SAM" id="Phobius"/>
    </source>
</evidence>
<dbReference type="GO" id="GO:0007168">
    <property type="term" value="P:receptor guanylyl cyclase signaling pathway"/>
    <property type="evidence" value="ECO:0007669"/>
    <property type="project" value="TreeGrafter"/>
</dbReference>
<dbReference type="InterPro" id="IPR000719">
    <property type="entry name" value="Prot_kinase_dom"/>
</dbReference>
<dbReference type="PROSITE" id="PS00452">
    <property type="entry name" value="GUANYLATE_CYCLASE_1"/>
    <property type="match status" value="1"/>
</dbReference>
<comment type="similarity">
    <text evidence="2">Belongs to the ADIP family.</text>
</comment>
<feature type="domain" description="Guanylate cyclase" evidence="20">
    <location>
        <begin position="589"/>
        <end position="719"/>
    </location>
</feature>
<dbReference type="InterPro" id="IPR001054">
    <property type="entry name" value="A/G_cyclase"/>
</dbReference>
<organism evidence="21 22">
    <name type="scientific">Clarias magur</name>
    <name type="common">Asian catfish</name>
    <name type="synonym">Macropteronotus magur</name>
    <dbReference type="NCBI Taxonomy" id="1594786"/>
    <lineage>
        <taxon>Eukaryota</taxon>
        <taxon>Metazoa</taxon>
        <taxon>Chordata</taxon>
        <taxon>Craniata</taxon>
        <taxon>Vertebrata</taxon>
        <taxon>Euteleostomi</taxon>
        <taxon>Actinopterygii</taxon>
        <taxon>Neopterygii</taxon>
        <taxon>Teleostei</taxon>
        <taxon>Ostariophysi</taxon>
        <taxon>Siluriformes</taxon>
        <taxon>Clariidae</taxon>
        <taxon>Clarias</taxon>
    </lineage>
</organism>
<evidence type="ECO:0000313" key="22">
    <source>
        <dbReference type="Proteomes" id="UP000727407"/>
    </source>
</evidence>
<evidence type="ECO:0000259" key="20">
    <source>
        <dbReference type="PROSITE" id="PS50125"/>
    </source>
</evidence>
<dbReference type="GO" id="GO:0001653">
    <property type="term" value="F:peptide receptor activity"/>
    <property type="evidence" value="ECO:0007669"/>
    <property type="project" value="TreeGrafter"/>
</dbReference>
<evidence type="ECO:0000256" key="8">
    <source>
        <dbReference type="ARBA" id="ARBA00023054"/>
    </source>
</evidence>
<dbReference type="InterPro" id="IPR021622">
    <property type="entry name" value="Afadin/alpha-actinin-bd"/>
</dbReference>
<dbReference type="Pfam" id="PF07701">
    <property type="entry name" value="HNOBA"/>
    <property type="match status" value="1"/>
</dbReference>
<feature type="compositionally biased region" description="Basic and acidic residues" evidence="17">
    <location>
        <begin position="1184"/>
        <end position="1217"/>
    </location>
</feature>
<dbReference type="InterPro" id="IPR029787">
    <property type="entry name" value="Nucleotide_cyclase"/>
</dbReference>
<dbReference type="Proteomes" id="UP000727407">
    <property type="component" value="Unassembled WGS sequence"/>
</dbReference>
<evidence type="ECO:0000256" key="6">
    <source>
        <dbReference type="ARBA" id="ARBA00022741"/>
    </source>
</evidence>
<keyword evidence="6" id="KW-0547">Nucleotide-binding</keyword>
<protein>
    <recommendedName>
        <fullName evidence="3 15">Guanylate cyclase</fullName>
        <ecNumber evidence="3 15">4.6.1.2</ecNumber>
    </recommendedName>
</protein>
<evidence type="ECO:0000256" key="12">
    <source>
        <dbReference type="ARBA" id="ARBA00023239"/>
    </source>
</evidence>
<dbReference type="CDD" id="cd07302">
    <property type="entry name" value="CHD"/>
    <property type="match status" value="1"/>
</dbReference>
<comment type="similarity">
    <text evidence="14">Belongs to the adenylyl cyclase class-4/guanylyl cyclase family.</text>
</comment>
<feature type="transmembrane region" description="Helical" evidence="18">
    <location>
        <begin position="1152"/>
        <end position="1171"/>
    </location>
</feature>
<keyword evidence="5" id="KW-0732">Signal</keyword>
<evidence type="ECO:0000256" key="17">
    <source>
        <dbReference type="SAM" id="MobiDB-lite"/>
    </source>
</evidence>
<feature type="domain" description="Protein kinase" evidence="19">
    <location>
        <begin position="242"/>
        <end position="524"/>
    </location>
</feature>
<dbReference type="InterPro" id="IPR001245">
    <property type="entry name" value="Ser-Thr/Tyr_kinase_cat_dom"/>
</dbReference>
<evidence type="ECO:0000256" key="13">
    <source>
        <dbReference type="ARBA" id="ARBA00023293"/>
    </source>
</evidence>
<dbReference type="PROSITE" id="PS50125">
    <property type="entry name" value="GUANYLATE_CYCLASE_2"/>
    <property type="match status" value="1"/>
</dbReference>
<proteinExistence type="inferred from homology"/>
<dbReference type="Pfam" id="PF11559">
    <property type="entry name" value="ADIP"/>
    <property type="match status" value="1"/>
</dbReference>
<feature type="coiled-coil region" evidence="16">
    <location>
        <begin position="802"/>
        <end position="882"/>
    </location>
</feature>
<evidence type="ECO:0000256" key="1">
    <source>
        <dbReference type="ARBA" id="ARBA00004451"/>
    </source>
</evidence>
<comment type="subcellular location">
    <subcellularLocation>
        <location evidence="1">Photoreceptor outer segment membrane</location>
        <topology evidence="1">Single-pass type I membrane protein</topology>
    </subcellularLocation>
</comment>
<feature type="transmembrane region" description="Helical" evidence="18">
    <location>
        <begin position="1127"/>
        <end position="1145"/>
    </location>
</feature>
<keyword evidence="11" id="KW-0325">Glycoprotein</keyword>
<dbReference type="SMART" id="SM00044">
    <property type="entry name" value="CYCc"/>
    <property type="match status" value="1"/>
</dbReference>
<name>A0A8J4TFY1_CLAMG</name>
<dbReference type="InterPro" id="IPR050401">
    <property type="entry name" value="Cyclic_nucleotide_synthase"/>
</dbReference>
<accession>A0A8J4TFY1</accession>
<dbReference type="Gene3D" id="3.30.70.1230">
    <property type="entry name" value="Nucleotide cyclase"/>
    <property type="match status" value="1"/>
</dbReference>
<keyword evidence="12 14" id="KW-0456">Lyase</keyword>
<keyword evidence="7 18" id="KW-1133">Transmembrane helix</keyword>
<feature type="non-terminal residue" evidence="21">
    <location>
        <position position="1383"/>
    </location>
</feature>
<dbReference type="PANTHER" id="PTHR11920">
    <property type="entry name" value="GUANYLYL CYCLASE"/>
    <property type="match status" value="1"/>
</dbReference>
<dbReference type="InterPro" id="IPR018297">
    <property type="entry name" value="A/G_cyclase_CS"/>
</dbReference>
<evidence type="ECO:0000256" key="5">
    <source>
        <dbReference type="ARBA" id="ARBA00022729"/>
    </source>
</evidence>
<dbReference type="InterPro" id="IPR011645">
    <property type="entry name" value="HNOB_dom_associated"/>
</dbReference>
<comment type="caution">
    <text evidence="21">The sequence shown here is derived from an EMBL/GenBank/DDBJ whole genome shotgun (WGS) entry which is preliminary data.</text>
</comment>
<dbReference type="GO" id="GO:0005524">
    <property type="term" value="F:ATP binding"/>
    <property type="evidence" value="ECO:0007669"/>
    <property type="project" value="InterPro"/>
</dbReference>
<dbReference type="PROSITE" id="PS50011">
    <property type="entry name" value="PROTEIN_KINASE_DOM"/>
    <property type="match status" value="1"/>
</dbReference>
<dbReference type="OrthoDB" id="302535at2759"/>
<feature type="transmembrane region" description="Helical" evidence="18">
    <location>
        <begin position="183"/>
        <end position="205"/>
    </location>
</feature>
<dbReference type="GO" id="GO:0005886">
    <property type="term" value="C:plasma membrane"/>
    <property type="evidence" value="ECO:0007669"/>
    <property type="project" value="TreeGrafter"/>
</dbReference>